<evidence type="ECO:0000313" key="12">
    <source>
        <dbReference type="Proteomes" id="UP000276829"/>
    </source>
</evidence>
<dbReference type="InterPro" id="IPR000589">
    <property type="entry name" value="Ribosomal_uS15"/>
</dbReference>
<dbReference type="GO" id="GO:0003735">
    <property type="term" value="F:structural constituent of ribosome"/>
    <property type="evidence" value="ECO:0007669"/>
    <property type="project" value="InterPro"/>
</dbReference>
<evidence type="ECO:0000256" key="2">
    <source>
        <dbReference type="ARBA" id="ARBA00022980"/>
    </source>
</evidence>
<protein>
    <recommendedName>
        <fullName evidence="5">Small ribosomal subunit protein uS15</fullName>
    </recommendedName>
</protein>
<dbReference type="CDD" id="cd00353">
    <property type="entry name" value="Ribosomal_S15p_S13e"/>
    <property type="match status" value="1"/>
</dbReference>
<gene>
    <name evidence="5" type="primary">rpsO</name>
    <name evidence="10" type="ORF">ALQ41_02666</name>
    <name evidence="9" type="ORF">ALQ42_100209</name>
    <name evidence="8" type="ORF">ALQ73_04428</name>
</gene>
<dbReference type="NCBIfam" id="TIGR00952">
    <property type="entry name" value="S15_bact"/>
    <property type="match status" value="1"/>
</dbReference>
<dbReference type="GO" id="GO:0006412">
    <property type="term" value="P:translation"/>
    <property type="evidence" value="ECO:0007669"/>
    <property type="project" value="UniProtKB-UniRule"/>
</dbReference>
<keyword evidence="2 5" id="KW-0689">Ribosomal protein</keyword>
<dbReference type="PROSITE" id="PS00362">
    <property type="entry name" value="RIBOSOMAL_S15"/>
    <property type="match status" value="1"/>
</dbReference>
<evidence type="ECO:0000256" key="4">
    <source>
        <dbReference type="ARBA" id="ARBA00064542"/>
    </source>
</evidence>
<dbReference type="Gene3D" id="1.10.287.10">
    <property type="entry name" value="S15/NS1, RNA-binding"/>
    <property type="match status" value="1"/>
</dbReference>
<dbReference type="GO" id="GO:0019843">
    <property type="term" value="F:rRNA binding"/>
    <property type="evidence" value="ECO:0007669"/>
    <property type="project" value="UniProtKB-UniRule"/>
</dbReference>
<dbReference type="GO" id="GO:0022627">
    <property type="term" value="C:cytosolic small ribosomal subunit"/>
    <property type="evidence" value="ECO:0007669"/>
    <property type="project" value="TreeGrafter"/>
</dbReference>
<dbReference type="HAMAP" id="MF_01343_B">
    <property type="entry name" value="Ribosomal_uS15_B"/>
    <property type="match status" value="1"/>
</dbReference>
<keyword evidence="1 5" id="KW-0694">RNA-binding</keyword>
<dbReference type="SUPFAM" id="SSF47060">
    <property type="entry name" value="S15/NS1 RNA-binding domain"/>
    <property type="match status" value="1"/>
</dbReference>
<evidence type="ECO:0000256" key="1">
    <source>
        <dbReference type="ARBA" id="ARBA00022884"/>
    </source>
</evidence>
<comment type="subunit">
    <text evidence="4 5">Part of the 30S ribosomal subunit. Forms a bridge to the 50S subunit in the 70S ribosome, contacting the 23S rRNA.</text>
</comment>
<dbReference type="EMBL" id="RBPT01000207">
    <property type="protein sequence ID" value="RMO47033.1"/>
    <property type="molecule type" value="Genomic_DNA"/>
</dbReference>
<evidence type="ECO:0000256" key="7">
    <source>
        <dbReference type="RuleBase" id="RU004524"/>
    </source>
</evidence>
<evidence type="ECO:0000313" key="13">
    <source>
        <dbReference type="Proteomes" id="UP000280599"/>
    </source>
</evidence>
<keyword evidence="5 7" id="KW-0699">rRNA-binding</keyword>
<evidence type="ECO:0000313" key="9">
    <source>
        <dbReference type="EMBL" id="RMO32106.1"/>
    </source>
</evidence>
<dbReference type="Proteomes" id="UP000276829">
    <property type="component" value="Unassembled WGS sequence"/>
</dbReference>
<evidence type="ECO:0000256" key="6">
    <source>
        <dbReference type="RuleBase" id="RU003919"/>
    </source>
</evidence>
<dbReference type="Proteomes" id="UP000280599">
    <property type="component" value="Unassembled WGS sequence"/>
</dbReference>
<dbReference type="EMBL" id="RBPS01000309">
    <property type="protein sequence ID" value="RMO32106.1"/>
    <property type="molecule type" value="Genomic_DNA"/>
</dbReference>
<accession>A0A3M3UFV6</accession>
<name>A0A3M3UFV6_PSESG</name>
<dbReference type="FunFam" id="1.10.287.10:FF:000002">
    <property type="entry name" value="30S ribosomal protein S15"/>
    <property type="match status" value="1"/>
</dbReference>
<sequence length="110" mass="12320">MSSACWKRFSGSASLNKRIAHMALSVEEKAQIVTDYQQAVGDTGSPEVQVALLTANINKLQGHFKANGKDHHSRRGLIRMVNQRRKLLDYLKGKDVSRYSALIGRLGLRR</sequence>
<dbReference type="InterPro" id="IPR009068">
    <property type="entry name" value="uS15_NS1_RNA-bd_sf"/>
</dbReference>
<dbReference type="EMBL" id="RBON01000104">
    <property type="protein sequence ID" value="RMM70881.1"/>
    <property type="molecule type" value="Genomic_DNA"/>
</dbReference>
<comment type="caution">
    <text evidence="9">The sequence shown here is derived from an EMBL/GenBank/DDBJ whole genome shotgun (WGS) entry which is preliminary data.</text>
</comment>
<comment type="function">
    <text evidence="5">Forms an intersubunit bridge (bridge B4) with the 23S rRNA of the 50S subunit in the ribosome.</text>
</comment>
<evidence type="ECO:0000313" key="11">
    <source>
        <dbReference type="Proteomes" id="UP000273536"/>
    </source>
</evidence>
<comment type="similarity">
    <text evidence="5 6">Belongs to the universal ribosomal protein uS15 family.</text>
</comment>
<reference evidence="11 12" key="1">
    <citation type="submission" date="2018-08" db="EMBL/GenBank/DDBJ databases">
        <title>Recombination of ecologically and evolutionarily significant loci maintains genetic cohesion in the Pseudomonas syringae species complex.</title>
        <authorList>
            <person name="Dillon M."/>
            <person name="Thakur S."/>
            <person name="Almeida R.N.D."/>
            <person name="Weir B.S."/>
            <person name="Guttman D.S."/>
        </authorList>
    </citation>
    <scope>NUCLEOTIDE SEQUENCE [LARGE SCALE GENOMIC DNA]</scope>
    <source>
        <strain evidence="8 12">ICMP 4324</strain>
        <strain evidence="9 11">ICMP 6372</strain>
        <strain evidence="10 13">ICMP 867</strain>
    </source>
</reference>
<evidence type="ECO:0000313" key="8">
    <source>
        <dbReference type="EMBL" id="RMM70881.1"/>
    </source>
</evidence>
<dbReference type="PANTHER" id="PTHR23321">
    <property type="entry name" value="RIBOSOMAL PROTEIN S15, BACTERIAL AND ORGANELLAR"/>
    <property type="match status" value="1"/>
</dbReference>
<evidence type="ECO:0000313" key="10">
    <source>
        <dbReference type="EMBL" id="RMO47033.1"/>
    </source>
</evidence>
<comment type="function">
    <text evidence="5 7">One of the primary rRNA binding proteins, it binds directly to 16S rRNA where it helps nucleate assembly of the platform of the 30S subunit by binding and bridging several RNA helices of the 16S rRNA.</text>
</comment>
<organism evidence="9 11">
    <name type="scientific">Pseudomonas savastanoi pv. glycinea</name>
    <name type="common">Pseudomonas syringae pv. glycinea</name>
    <dbReference type="NCBI Taxonomy" id="318"/>
    <lineage>
        <taxon>Bacteria</taxon>
        <taxon>Pseudomonadati</taxon>
        <taxon>Pseudomonadota</taxon>
        <taxon>Gammaproteobacteria</taxon>
        <taxon>Pseudomonadales</taxon>
        <taxon>Pseudomonadaceae</taxon>
        <taxon>Pseudomonas</taxon>
    </lineage>
</organism>
<proteinExistence type="inferred from homology"/>
<dbReference type="Gene3D" id="6.10.250.3130">
    <property type="match status" value="1"/>
</dbReference>
<dbReference type="Proteomes" id="UP000273536">
    <property type="component" value="Unassembled WGS sequence"/>
</dbReference>
<dbReference type="PANTHER" id="PTHR23321:SF26">
    <property type="entry name" value="SMALL RIBOSOMAL SUBUNIT PROTEIN US15M"/>
    <property type="match status" value="1"/>
</dbReference>
<evidence type="ECO:0000256" key="3">
    <source>
        <dbReference type="ARBA" id="ARBA00023274"/>
    </source>
</evidence>
<dbReference type="InterPro" id="IPR005290">
    <property type="entry name" value="Ribosomal_uS15_bac-type"/>
</dbReference>
<dbReference type="AlphaFoldDB" id="A0A3M3UFV6"/>
<dbReference type="SMART" id="SM01387">
    <property type="entry name" value="Ribosomal_S15"/>
    <property type="match status" value="1"/>
</dbReference>
<evidence type="ECO:0000256" key="5">
    <source>
        <dbReference type="HAMAP-Rule" id="MF_01343"/>
    </source>
</evidence>
<keyword evidence="3 5" id="KW-0687">Ribonucleoprotein</keyword>
<dbReference type="Pfam" id="PF00312">
    <property type="entry name" value="Ribosomal_S15"/>
    <property type="match status" value="1"/>
</dbReference>